<proteinExistence type="predicted"/>
<sequence length="191" mass="20546">MATKRIQIASFVIELLETELQPLSSTVLGVEWSGMEWSGSVPNSSSTRRIVALCGGVRVRPRELLGASFGGGRLIGAKLVRGGACVGPSGRYALNPPLRTADATGRQTGKKAPFLSTDQSQQRGPRQGSGSDIDEIAKLETPVGSPQLINALDVRCNYLPLLIHRRESEREWESCDVALKAFELSDSGVKK</sequence>
<reference evidence="2" key="1">
    <citation type="submission" date="2016-03" db="EMBL/GenBank/DDBJ databases">
        <title>Mechanisms controlling the formation of the plant cell surface in tip-growing cells are functionally conserved among land plants.</title>
        <authorList>
            <person name="Honkanen S."/>
            <person name="Jones V.A."/>
            <person name="Morieri G."/>
            <person name="Champion C."/>
            <person name="Hetherington A.J."/>
            <person name="Kelly S."/>
            <person name="Saint-Marcoux D."/>
            <person name="Proust H."/>
            <person name="Prescott H."/>
            <person name="Dolan L."/>
        </authorList>
    </citation>
    <scope>NUCLEOTIDE SEQUENCE [LARGE SCALE GENOMIC DNA]</scope>
    <source>
        <tissue evidence="2">Whole gametophyte</tissue>
    </source>
</reference>
<feature type="compositionally biased region" description="Low complexity" evidence="1">
    <location>
        <begin position="119"/>
        <end position="131"/>
    </location>
</feature>
<dbReference type="Proteomes" id="UP000077202">
    <property type="component" value="Unassembled WGS sequence"/>
</dbReference>
<evidence type="ECO:0000313" key="3">
    <source>
        <dbReference type="Proteomes" id="UP000077202"/>
    </source>
</evidence>
<name>A0A176W195_MARPO</name>
<gene>
    <name evidence="2" type="ORF">AXG93_4324s1510</name>
</gene>
<comment type="caution">
    <text evidence="2">The sequence shown here is derived from an EMBL/GenBank/DDBJ whole genome shotgun (WGS) entry which is preliminary data.</text>
</comment>
<dbReference type="AlphaFoldDB" id="A0A176W195"/>
<keyword evidence="3" id="KW-1185">Reference proteome</keyword>
<protein>
    <submittedName>
        <fullName evidence="2">Uncharacterized protein</fullName>
    </submittedName>
</protein>
<accession>A0A176W195</accession>
<evidence type="ECO:0000256" key="1">
    <source>
        <dbReference type="SAM" id="MobiDB-lite"/>
    </source>
</evidence>
<organism evidence="2 3">
    <name type="scientific">Marchantia polymorpha subsp. ruderalis</name>
    <dbReference type="NCBI Taxonomy" id="1480154"/>
    <lineage>
        <taxon>Eukaryota</taxon>
        <taxon>Viridiplantae</taxon>
        <taxon>Streptophyta</taxon>
        <taxon>Embryophyta</taxon>
        <taxon>Marchantiophyta</taxon>
        <taxon>Marchantiopsida</taxon>
        <taxon>Marchantiidae</taxon>
        <taxon>Marchantiales</taxon>
        <taxon>Marchantiaceae</taxon>
        <taxon>Marchantia</taxon>
    </lineage>
</organism>
<feature type="region of interest" description="Disordered" evidence="1">
    <location>
        <begin position="96"/>
        <end position="132"/>
    </location>
</feature>
<dbReference type="EMBL" id="LVLJ01002190">
    <property type="protein sequence ID" value="OAE26383.1"/>
    <property type="molecule type" value="Genomic_DNA"/>
</dbReference>
<evidence type="ECO:0000313" key="2">
    <source>
        <dbReference type="EMBL" id="OAE26383.1"/>
    </source>
</evidence>